<reference evidence="2 3" key="1">
    <citation type="submission" date="2019-05" db="EMBL/GenBank/DDBJ databases">
        <title>Genomes sequences of two Nocardia cyriacigeorgica environmental isolates, type strains Nocardia asteroides ATCC 19247 and Nocardia cyriacigeorgica DSM 44484.</title>
        <authorList>
            <person name="Vautrin F."/>
            <person name="Bergeron E."/>
            <person name="Dubost A."/>
            <person name="Abrouk D."/>
            <person name="Rodriguez Nava V."/>
            <person name="Pujic P."/>
        </authorList>
    </citation>
    <scope>NUCLEOTIDE SEQUENCE [LARGE SCALE GENOMIC DNA]</scope>
    <source>
        <strain evidence="2 3">EML 1456</strain>
    </source>
</reference>
<name>A0A5R8P868_9NOCA</name>
<dbReference type="Gene3D" id="3.90.1570.10">
    <property type="entry name" value="tt1808, chain A"/>
    <property type="match status" value="1"/>
</dbReference>
<dbReference type="RefSeq" id="WP_138458353.1">
    <property type="nucleotide sequence ID" value="NZ_VBUU01000034.1"/>
</dbReference>
<dbReference type="InterPro" id="IPR008538">
    <property type="entry name" value="Uma2"/>
</dbReference>
<sequence length="244" mass="27705">MCRAAVPEPRNTLAIRRRSLLYDDLDSKRRMVSVPDSFDWSAPETYSLAVDIDTYLAMPEDMARRIEIKDGMIIHRESASPNHNAVSRNIERALLDAKEKRAADEPCLRVNRDIDMLVSEVPFHYKRPDVIVYRCIDEPRPRWNRKPTVADTVLVVEVVSPTTVTADLVDKRAEYARFGIPNYWIVRMANEDGPAVSVEMLTLDSSGSYVSAAHRSRTRGGRAIETLVPFDVTVSWEDLDDGID</sequence>
<gene>
    <name evidence="2" type="ORF">FEK35_25420</name>
</gene>
<proteinExistence type="predicted"/>
<evidence type="ECO:0000313" key="3">
    <source>
        <dbReference type="Proteomes" id="UP000308349"/>
    </source>
</evidence>
<dbReference type="EMBL" id="VBUU01000034">
    <property type="protein sequence ID" value="TLF98909.1"/>
    <property type="molecule type" value="Genomic_DNA"/>
</dbReference>
<dbReference type="CDD" id="cd06260">
    <property type="entry name" value="DUF820-like"/>
    <property type="match status" value="1"/>
</dbReference>
<accession>A0A5R8P868</accession>
<dbReference type="Pfam" id="PF05685">
    <property type="entry name" value="Uma2"/>
    <property type="match status" value="1"/>
</dbReference>
<protein>
    <submittedName>
        <fullName evidence="2">Uma2 family endonuclease</fullName>
    </submittedName>
</protein>
<keyword evidence="2" id="KW-0378">Hydrolase</keyword>
<dbReference type="InterPro" id="IPR012296">
    <property type="entry name" value="Nuclease_put_TT1808"/>
</dbReference>
<dbReference type="PANTHER" id="PTHR35400">
    <property type="entry name" value="SLR1083 PROTEIN"/>
    <property type="match status" value="1"/>
</dbReference>
<dbReference type="PANTHER" id="PTHR35400:SF1">
    <property type="entry name" value="SLR1083 PROTEIN"/>
    <property type="match status" value="1"/>
</dbReference>
<dbReference type="AlphaFoldDB" id="A0A5R8P868"/>
<dbReference type="Proteomes" id="UP000308349">
    <property type="component" value="Unassembled WGS sequence"/>
</dbReference>
<dbReference type="OrthoDB" id="9799703at2"/>
<dbReference type="InterPro" id="IPR011335">
    <property type="entry name" value="Restrct_endonuc-II-like"/>
</dbReference>
<evidence type="ECO:0000313" key="2">
    <source>
        <dbReference type="EMBL" id="TLF98909.1"/>
    </source>
</evidence>
<comment type="caution">
    <text evidence="2">The sequence shown here is derived from an EMBL/GenBank/DDBJ whole genome shotgun (WGS) entry which is preliminary data.</text>
</comment>
<feature type="domain" description="Putative restriction endonuclease" evidence="1">
    <location>
        <begin position="53"/>
        <end position="210"/>
    </location>
</feature>
<dbReference type="GO" id="GO:0004519">
    <property type="term" value="F:endonuclease activity"/>
    <property type="evidence" value="ECO:0007669"/>
    <property type="project" value="UniProtKB-KW"/>
</dbReference>
<evidence type="ECO:0000259" key="1">
    <source>
        <dbReference type="Pfam" id="PF05685"/>
    </source>
</evidence>
<dbReference type="SUPFAM" id="SSF52980">
    <property type="entry name" value="Restriction endonuclease-like"/>
    <property type="match status" value="1"/>
</dbReference>
<keyword evidence="2" id="KW-0540">Nuclease</keyword>
<keyword evidence="2" id="KW-0255">Endonuclease</keyword>
<organism evidence="2 3">
    <name type="scientific">Nocardia cyriacigeorgica</name>
    <dbReference type="NCBI Taxonomy" id="135487"/>
    <lineage>
        <taxon>Bacteria</taxon>
        <taxon>Bacillati</taxon>
        <taxon>Actinomycetota</taxon>
        <taxon>Actinomycetes</taxon>
        <taxon>Mycobacteriales</taxon>
        <taxon>Nocardiaceae</taxon>
        <taxon>Nocardia</taxon>
    </lineage>
</organism>